<dbReference type="RefSeq" id="WP_139064743.1">
    <property type="nucleotide sequence ID" value="NZ_CP040812.1"/>
</dbReference>
<name>A0A5B7WYM6_9FLAO</name>
<keyword evidence="2" id="KW-1185">Reference proteome</keyword>
<dbReference type="AlphaFoldDB" id="A0A5B7WYM6"/>
<dbReference type="OrthoDB" id="981199at2"/>
<dbReference type="Proteomes" id="UP000309016">
    <property type="component" value="Chromosome"/>
</dbReference>
<organism evidence="1 2">
    <name type="scientific">Antarcticibacterium flavum</name>
    <dbReference type="NCBI Taxonomy" id="2058175"/>
    <lineage>
        <taxon>Bacteria</taxon>
        <taxon>Pseudomonadati</taxon>
        <taxon>Bacteroidota</taxon>
        <taxon>Flavobacteriia</taxon>
        <taxon>Flavobacteriales</taxon>
        <taxon>Flavobacteriaceae</taxon>
        <taxon>Antarcticibacterium</taxon>
    </lineage>
</organism>
<dbReference type="Pfam" id="PF07606">
    <property type="entry name" value="DUF1569"/>
    <property type="match status" value="1"/>
</dbReference>
<dbReference type="EMBL" id="CP040812">
    <property type="protein sequence ID" value="QCY68167.1"/>
    <property type="molecule type" value="Genomic_DNA"/>
</dbReference>
<sequence>MASNFKKLNRHLDEMEEYIPFIKTRDENISKVDIGWHLDHSLKVINGVFTTLRESNPEKYRPKFSFSRVLVFTFGRFPRGKAKAPEAVLPGKNIDQKELIAQLQKARENFSTFESLHSNNYFRHPYFHHLNKKGAKRLMEVHTRHHLKIIRDILK</sequence>
<gene>
    <name evidence="1" type="ORF">FHG64_01445</name>
</gene>
<accession>A0A5B7WYM6</accession>
<dbReference type="KEGG" id="afla:FHG64_01445"/>
<dbReference type="InterPro" id="IPR034660">
    <property type="entry name" value="DinB/YfiT-like"/>
</dbReference>
<evidence type="ECO:0000313" key="2">
    <source>
        <dbReference type="Proteomes" id="UP000309016"/>
    </source>
</evidence>
<protein>
    <submittedName>
        <fullName evidence="1">DUF1569 domain-containing protein</fullName>
    </submittedName>
</protein>
<dbReference type="InterPro" id="IPR011463">
    <property type="entry name" value="DUF1569"/>
</dbReference>
<dbReference type="Gene3D" id="1.20.120.450">
    <property type="entry name" value="dinb family like domain"/>
    <property type="match status" value="1"/>
</dbReference>
<reference evidence="1 2" key="1">
    <citation type="submission" date="2019-06" db="EMBL/GenBank/DDBJ databases">
        <title>Complete genome sequence of Antarcticibacterium flavum KCTC 52984T from an Antarctic marine sediment.</title>
        <authorList>
            <person name="Lee Y.M."/>
            <person name="Shin S.C."/>
        </authorList>
    </citation>
    <scope>NUCLEOTIDE SEQUENCE [LARGE SCALE GENOMIC DNA]</scope>
    <source>
        <strain evidence="1 2">KCTC 52984</strain>
    </source>
</reference>
<proteinExistence type="predicted"/>
<evidence type="ECO:0000313" key="1">
    <source>
        <dbReference type="EMBL" id="QCY68167.1"/>
    </source>
</evidence>
<dbReference type="SUPFAM" id="SSF109854">
    <property type="entry name" value="DinB/YfiT-like putative metalloenzymes"/>
    <property type="match status" value="1"/>
</dbReference>